<evidence type="ECO:0000313" key="1">
    <source>
        <dbReference type="EMBL" id="RNB53684.1"/>
    </source>
</evidence>
<protein>
    <submittedName>
        <fullName evidence="1">Uncharacterized protein</fullName>
    </submittedName>
</protein>
<name>A0A3M8AR76_9BACL</name>
<gene>
    <name evidence="1" type="ORF">EDM57_19050</name>
</gene>
<evidence type="ECO:0000313" key="2">
    <source>
        <dbReference type="Proteomes" id="UP000268829"/>
    </source>
</evidence>
<accession>A0A3M8AR76</accession>
<dbReference type="OrthoDB" id="2468226at2"/>
<dbReference type="RefSeq" id="WP_122906275.1">
    <property type="nucleotide sequence ID" value="NZ_RHHS01000047.1"/>
</dbReference>
<dbReference type="EMBL" id="RHHS01000047">
    <property type="protein sequence ID" value="RNB53684.1"/>
    <property type="molecule type" value="Genomic_DNA"/>
</dbReference>
<proteinExistence type="predicted"/>
<reference evidence="1 2" key="1">
    <citation type="submission" date="2018-10" db="EMBL/GenBank/DDBJ databases">
        <title>Phylogenomics of Brevibacillus.</title>
        <authorList>
            <person name="Dunlap C."/>
        </authorList>
    </citation>
    <scope>NUCLEOTIDE SEQUENCE [LARGE SCALE GENOMIC DNA]</scope>
    <source>
        <strain evidence="1 2">DSM 100115</strain>
    </source>
</reference>
<comment type="caution">
    <text evidence="1">The sequence shown here is derived from an EMBL/GenBank/DDBJ whole genome shotgun (WGS) entry which is preliminary data.</text>
</comment>
<dbReference type="Proteomes" id="UP000268829">
    <property type="component" value="Unassembled WGS sequence"/>
</dbReference>
<organism evidence="1 2">
    <name type="scientific">Brevibacillus gelatini</name>
    <dbReference type="NCBI Taxonomy" id="1655277"/>
    <lineage>
        <taxon>Bacteria</taxon>
        <taxon>Bacillati</taxon>
        <taxon>Bacillota</taxon>
        <taxon>Bacilli</taxon>
        <taxon>Bacillales</taxon>
        <taxon>Paenibacillaceae</taxon>
        <taxon>Brevibacillus</taxon>
    </lineage>
</organism>
<keyword evidence="2" id="KW-1185">Reference proteome</keyword>
<dbReference type="AlphaFoldDB" id="A0A3M8AR76"/>
<sequence>MTEPMHDVQPVTMSSQAFLILCRLYDGCYDELKQNEQLRELIESIGDILLAGVETLEKQETKPKTITFPLTVQQAFFVRRLIVELLAQAPDGNDDKTTQWLQECLTALSGVGAAAGAKADAN</sequence>